<accession>A0A382V202</accession>
<reference evidence="1" key="1">
    <citation type="submission" date="2018-05" db="EMBL/GenBank/DDBJ databases">
        <authorList>
            <person name="Lanie J.A."/>
            <person name="Ng W.-L."/>
            <person name="Kazmierczak K.M."/>
            <person name="Andrzejewski T.M."/>
            <person name="Davidsen T.M."/>
            <person name="Wayne K.J."/>
            <person name="Tettelin H."/>
            <person name="Glass J.I."/>
            <person name="Rusch D."/>
            <person name="Podicherti R."/>
            <person name="Tsui H.-C.T."/>
            <person name="Winkler M.E."/>
        </authorList>
    </citation>
    <scope>NUCLEOTIDE SEQUENCE</scope>
</reference>
<organism evidence="1">
    <name type="scientific">marine metagenome</name>
    <dbReference type="NCBI Taxonomy" id="408172"/>
    <lineage>
        <taxon>unclassified sequences</taxon>
        <taxon>metagenomes</taxon>
        <taxon>ecological metagenomes</taxon>
    </lineage>
</organism>
<gene>
    <name evidence="1" type="ORF">METZ01_LOCUS393334</name>
</gene>
<protein>
    <submittedName>
        <fullName evidence="1">Uncharacterized protein</fullName>
    </submittedName>
</protein>
<dbReference type="Gene3D" id="2.60.120.260">
    <property type="entry name" value="Galactose-binding domain-like"/>
    <property type="match status" value="1"/>
</dbReference>
<name>A0A382V202_9ZZZZ</name>
<dbReference type="AlphaFoldDB" id="A0A382V202"/>
<dbReference type="EMBL" id="UINC01148535">
    <property type="protein sequence ID" value="SVD40480.1"/>
    <property type="molecule type" value="Genomic_DNA"/>
</dbReference>
<evidence type="ECO:0000313" key="1">
    <source>
        <dbReference type="EMBL" id="SVD40480.1"/>
    </source>
</evidence>
<feature type="non-terminal residue" evidence="1">
    <location>
        <position position="275"/>
    </location>
</feature>
<sequence>MNKHNNRYTILIIFFVQILYAQHHWETAIFADDNWKYIIPNSEPSSEWNTNDFNNNIWNEGPGGFGYSDDDDGTIISTTISVYLRNTFYVADLSKLSKAVLSADYDDGFIAYLNGHEIGRSYNLPEPGTFVGFNEVTSYDHEASLYTGGQPESFVIDSIALDTLLTNGDNVLAIQVHNVGINSSDMSSNFYLTFGISDNSQFYSDPPSWFQEPIIIGESNLPILSIDTYGEEIIDEPRIPAYMGIIDNESSLNHIDDSFNDYDGHITIEKRGNSS</sequence>
<proteinExistence type="predicted"/>